<evidence type="ECO:0000259" key="1">
    <source>
        <dbReference type="Pfam" id="PF01789"/>
    </source>
</evidence>
<sequence length="182" mass="20046">MRLTNRKWIIAMCTVVFIAALSTAEDADKAAEGQYRDETNGFTITPPTGWTTKQAGVGQVFFHSPLESKTDGFSENINIIVGQADKLPDLESFKKAMTAGMEAVFENFTFIEAAVTNVNGMKAIRTVFTFTMKKFTIKSVQYMIIKDGKSFTITGTALADTYETYLTAFEATVGTLQIDKAE</sequence>
<gene>
    <name evidence="2" type="ORF">LCGC14_0451620</name>
</gene>
<protein>
    <recommendedName>
        <fullName evidence="1">PsbP C-terminal domain-containing protein</fullName>
    </recommendedName>
</protein>
<dbReference type="InterPro" id="IPR002683">
    <property type="entry name" value="PsbP_C"/>
</dbReference>
<name>A0A0F9SN53_9ZZZZ</name>
<comment type="caution">
    <text evidence="2">The sequence shown here is derived from an EMBL/GenBank/DDBJ whole genome shotgun (WGS) entry which is preliminary data.</text>
</comment>
<proteinExistence type="predicted"/>
<reference evidence="2" key="1">
    <citation type="journal article" date="2015" name="Nature">
        <title>Complex archaea that bridge the gap between prokaryotes and eukaryotes.</title>
        <authorList>
            <person name="Spang A."/>
            <person name="Saw J.H."/>
            <person name="Jorgensen S.L."/>
            <person name="Zaremba-Niedzwiedzka K."/>
            <person name="Martijn J."/>
            <person name="Lind A.E."/>
            <person name="van Eijk R."/>
            <person name="Schleper C."/>
            <person name="Guy L."/>
            <person name="Ettema T.J."/>
        </authorList>
    </citation>
    <scope>NUCLEOTIDE SEQUENCE</scope>
</reference>
<organism evidence="2">
    <name type="scientific">marine sediment metagenome</name>
    <dbReference type="NCBI Taxonomy" id="412755"/>
    <lineage>
        <taxon>unclassified sequences</taxon>
        <taxon>metagenomes</taxon>
        <taxon>ecological metagenomes</taxon>
    </lineage>
</organism>
<dbReference type="AlphaFoldDB" id="A0A0F9SN53"/>
<dbReference type="GO" id="GO:0005509">
    <property type="term" value="F:calcium ion binding"/>
    <property type="evidence" value="ECO:0007669"/>
    <property type="project" value="InterPro"/>
</dbReference>
<dbReference type="EMBL" id="LAZR01000449">
    <property type="protein sequence ID" value="KKN68434.1"/>
    <property type="molecule type" value="Genomic_DNA"/>
</dbReference>
<evidence type="ECO:0000313" key="2">
    <source>
        <dbReference type="EMBL" id="KKN68434.1"/>
    </source>
</evidence>
<dbReference type="Gene3D" id="3.40.1000.10">
    <property type="entry name" value="Mog1/PsbP, alpha/beta/alpha sandwich"/>
    <property type="match status" value="1"/>
</dbReference>
<feature type="domain" description="PsbP C-terminal" evidence="1">
    <location>
        <begin position="34"/>
        <end position="176"/>
    </location>
</feature>
<dbReference type="GO" id="GO:0015979">
    <property type="term" value="P:photosynthesis"/>
    <property type="evidence" value="ECO:0007669"/>
    <property type="project" value="InterPro"/>
</dbReference>
<accession>A0A0F9SN53</accession>
<dbReference type="GO" id="GO:0009654">
    <property type="term" value="C:photosystem II oxygen evolving complex"/>
    <property type="evidence" value="ECO:0007669"/>
    <property type="project" value="InterPro"/>
</dbReference>
<dbReference type="Pfam" id="PF01789">
    <property type="entry name" value="PsbP"/>
    <property type="match status" value="1"/>
</dbReference>
<dbReference type="GO" id="GO:0019898">
    <property type="term" value="C:extrinsic component of membrane"/>
    <property type="evidence" value="ECO:0007669"/>
    <property type="project" value="InterPro"/>
</dbReference>